<evidence type="ECO:0000313" key="1">
    <source>
        <dbReference type="EMBL" id="MDP2490261.1"/>
    </source>
</evidence>
<comment type="caution">
    <text evidence="1">The sequence shown here is derived from an EMBL/GenBank/DDBJ whole genome shotgun (WGS) entry which is preliminary data.</text>
</comment>
<gene>
    <name evidence="1" type="ORF">Q8W38_13010</name>
</gene>
<proteinExistence type="predicted"/>
<organism evidence="1 2">
    <name type="scientific">Vibrio splendidus</name>
    <dbReference type="NCBI Taxonomy" id="29497"/>
    <lineage>
        <taxon>Bacteria</taxon>
        <taxon>Pseudomonadati</taxon>
        <taxon>Pseudomonadota</taxon>
        <taxon>Gammaproteobacteria</taxon>
        <taxon>Vibrionales</taxon>
        <taxon>Vibrionaceae</taxon>
        <taxon>Vibrio</taxon>
    </lineage>
</organism>
<name>A0ABD5AD56_VIBSP</name>
<accession>A0ABD5AD56</accession>
<evidence type="ECO:0000313" key="2">
    <source>
        <dbReference type="Proteomes" id="UP001177883"/>
    </source>
</evidence>
<sequence length="464" mass="53327">MGKVLGVKFVNKLIELINSKDTELVLKELLRTSIIQDDKICEIIYKCLIHDRALDKATRKILINIINEIDVSHSDYDGWMLAFYIVMHTGNFDIAYALRENAKNSLYERYRLGYFNNSNLYQLLALALEDENGELYQEVKEKIVTSNEKDSLILKQLESIYYCCSGNNGDFKFNRTKNDDKFSEYIKSKKVAIIAPTTVNLVDANEIDSSDVVVRLNYSSSGQGCDPLNKGLKTNVSYYNNITMGKINSEHNGLVPEELDFVVTKRPVELNGRDTKCSESFDSALLNGAFNLLPNALFDLLMFSPSEIKIYHSDMQIKPSLRVAKYYAEKSVFNDDELHKKHVAKSFSVHDPFGQHSLMRQVVENNEHIFVDDMLKNVLSMTLQEYAFELTENYKPDESKSEMVKLDKLNSELSEKDKVISSKDLKIKSQDDKIKSLRKKIKLQENSLSWKLTLPLRKINKKLK</sequence>
<dbReference type="Proteomes" id="UP001177883">
    <property type="component" value="Unassembled WGS sequence"/>
</dbReference>
<dbReference type="EMBL" id="JAUYVK010000011">
    <property type="protein sequence ID" value="MDP2490261.1"/>
    <property type="molecule type" value="Genomic_DNA"/>
</dbReference>
<dbReference type="RefSeq" id="WP_102490875.1">
    <property type="nucleotide sequence ID" value="NZ_JAUYVK010000011.1"/>
</dbReference>
<dbReference type="AlphaFoldDB" id="A0ABD5AD56"/>
<protein>
    <submittedName>
        <fullName evidence="1">Uncharacterized protein</fullName>
    </submittedName>
</protein>
<reference evidence="1" key="1">
    <citation type="submission" date="2023-07" db="EMBL/GenBank/DDBJ databases">
        <title>Genome content predicts the carbon catabolic preferences of heterotrophic bacteria.</title>
        <authorList>
            <person name="Gralka M."/>
        </authorList>
    </citation>
    <scope>NUCLEOTIDE SEQUENCE</scope>
    <source>
        <strain evidence="1">6E03</strain>
    </source>
</reference>